<dbReference type="AlphaFoldDB" id="A0A0E9PEV0"/>
<evidence type="ECO:0000256" key="1">
    <source>
        <dbReference type="SAM" id="MobiDB-lite"/>
    </source>
</evidence>
<organism evidence="2">
    <name type="scientific">Anguilla anguilla</name>
    <name type="common">European freshwater eel</name>
    <name type="synonym">Muraena anguilla</name>
    <dbReference type="NCBI Taxonomy" id="7936"/>
    <lineage>
        <taxon>Eukaryota</taxon>
        <taxon>Metazoa</taxon>
        <taxon>Chordata</taxon>
        <taxon>Craniata</taxon>
        <taxon>Vertebrata</taxon>
        <taxon>Euteleostomi</taxon>
        <taxon>Actinopterygii</taxon>
        <taxon>Neopterygii</taxon>
        <taxon>Teleostei</taxon>
        <taxon>Anguilliformes</taxon>
        <taxon>Anguillidae</taxon>
        <taxon>Anguilla</taxon>
    </lineage>
</organism>
<feature type="compositionally biased region" description="Polar residues" evidence="1">
    <location>
        <begin position="1"/>
        <end position="19"/>
    </location>
</feature>
<evidence type="ECO:0000313" key="2">
    <source>
        <dbReference type="EMBL" id="JAH02615.1"/>
    </source>
</evidence>
<protein>
    <submittedName>
        <fullName evidence="2">Uncharacterized protein</fullName>
    </submittedName>
</protein>
<feature type="region of interest" description="Disordered" evidence="1">
    <location>
        <begin position="1"/>
        <end position="20"/>
    </location>
</feature>
<dbReference type="EMBL" id="GBXM01105962">
    <property type="protein sequence ID" value="JAH02615.1"/>
    <property type="molecule type" value="Transcribed_RNA"/>
</dbReference>
<name>A0A0E9PEV0_ANGAN</name>
<accession>A0A0E9PEV0</accession>
<sequence>MSRPGSYQSSANNVKSQPITVKMAVSDNQVKRKQRQNLAAFGKQ</sequence>
<reference evidence="2" key="2">
    <citation type="journal article" date="2015" name="Fish Shellfish Immunol.">
        <title>Early steps in the European eel (Anguilla anguilla)-Vibrio vulnificus interaction in the gills: Role of the RtxA13 toxin.</title>
        <authorList>
            <person name="Callol A."/>
            <person name="Pajuelo D."/>
            <person name="Ebbesson L."/>
            <person name="Teles M."/>
            <person name="MacKenzie S."/>
            <person name="Amaro C."/>
        </authorList>
    </citation>
    <scope>NUCLEOTIDE SEQUENCE</scope>
</reference>
<reference evidence="2" key="1">
    <citation type="submission" date="2014-11" db="EMBL/GenBank/DDBJ databases">
        <authorList>
            <person name="Amaro Gonzalez C."/>
        </authorList>
    </citation>
    <scope>NUCLEOTIDE SEQUENCE</scope>
</reference>
<feature type="region of interest" description="Disordered" evidence="1">
    <location>
        <begin position="25"/>
        <end position="44"/>
    </location>
</feature>
<proteinExistence type="predicted"/>